<accession>A0A0V0RN12</accession>
<protein>
    <submittedName>
        <fullName evidence="1">Uncharacterized protein</fullName>
    </submittedName>
</protein>
<reference evidence="1 2" key="1">
    <citation type="submission" date="2015-01" db="EMBL/GenBank/DDBJ databases">
        <title>Evolution of Trichinella species and genotypes.</title>
        <authorList>
            <person name="Korhonen P.K."/>
            <person name="Edoardo P."/>
            <person name="Giuseppe L.R."/>
            <person name="Gasser R.B."/>
        </authorList>
    </citation>
    <scope>NUCLEOTIDE SEQUENCE [LARGE SCALE GENOMIC DNA]</scope>
    <source>
        <strain evidence="1">ISS37</strain>
    </source>
</reference>
<dbReference type="EMBL" id="JYDL01000121">
    <property type="protein sequence ID" value="KRX15838.1"/>
    <property type="molecule type" value="Genomic_DNA"/>
</dbReference>
<sequence length="104" mass="12120">MWKASTMDNNDKTARHDDHKRTLKLSLKFNFTIMIVLYDAQGSFDRSEFKIIDVVGFAPLLHQNKKLWSSVLRWTRIRSSSNNATSTLFSRLLVNYEPAQRVNS</sequence>
<comment type="caution">
    <text evidence="1">The sequence shown here is derived from an EMBL/GenBank/DDBJ whole genome shotgun (WGS) entry which is preliminary data.</text>
</comment>
<dbReference type="Proteomes" id="UP000054630">
    <property type="component" value="Unassembled WGS sequence"/>
</dbReference>
<name>A0A0V0RN12_9BILA</name>
<dbReference type="AlphaFoldDB" id="A0A0V0RN12"/>
<proteinExistence type="predicted"/>
<keyword evidence="2" id="KW-1185">Reference proteome</keyword>
<gene>
    <name evidence="1" type="ORF">T07_264</name>
</gene>
<organism evidence="1 2">
    <name type="scientific">Trichinella nelsoni</name>
    <dbReference type="NCBI Taxonomy" id="6336"/>
    <lineage>
        <taxon>Eukaryota</taxon>
        <taxon>Metazoa</taxon>
        <taxon>Ecdysozoa</taxon>
        <taxon>Nematoda</taxon>
        <taxon>Enoplea</taxon>
        <taxon>Dorylaimia</taxon>
        <taxon>Trichinellida</taxon>
        <taxon>Trichinellidae</taxon>
        <taxon>Trichinella</taxon>
    </lineage>
</organism>
<evidence type="ECO:0000313" key="1">
    <source>
        <dbReference type="EMBL" id="KRX15838.1"/>
    </source>
</evidence>
<evidence type="ECO:0000313" key="2">
    <source>
        <dbReference type="Proteomes" id="UP000054630"/>
    </source>
</evidence>